<dbReference type="RefSeq" id="WP_159552096.1">
    <property type="nucleotide sequence ID" value="NZ_CP035042.1"/>
</dbReference>
<dbReference type="InterPro" id="IPR013024">
    <property type="entry name" value="GGCT-like"/>
</dbReference>
<organism evidence="2 3">
    <name type="scientific">Billgrantia tianxiuensis</name>
    <dbReference type="NCBI Taxonomy" id="2497861"/>
    <lineage>
        <taxon>Bacteria</taxon>
        <taxon>Pseudomonadati</taxon>
        <taxon>Pseudomonadota</taxon>
        <taxon>Gammaproteobacteria</taxon>
        <taxon>Oceanospirillales</taxon>
        <taxon>Halomonadaceae</taxon>
        <taxon>Billgrantia</taxon>
    </lineage>
</organism>
<evidence type="ECO:0000313" key="2">
    <source>
        <dbReference type="EMBL" id="QHC50145.1"/>
    </source>
</evidence>
<evidence type="ECO:0000313" key="3">
    <source>
        <dbReference type="Proteomes" id="UP000464013"/>
    </source>
</evidence>
<protein>
    <submittedName>
        <fullName evidence="2">Gamma-glutamylcyclotransferase</fullName>
    </submittedName>
</protein>
<dbReference type="Pfam" id="PF06094">
    <property type="entry name" value="GGACT"/>
    <property type="match status" value="1"/>
</dbReference>
<feature type="domain" description="Gamma-glutamylcyclotransferase AIG2-like" evidence="1">
    <location>
        <begin position="47"/>
        <end position="136"/>
    </location>
</feature>
<gene>
    <name evidence="2" type="ORF">EKK97_11855</name>
</gene>
<dbReference type="Gene3D" id="3.10.490.10">
    <property type="entry name" value="Gamma-glutamyl cyclotransferase-like"/>
    <property type="match status" value="1"/>
</dbReference>
<reference evidence="2 3" key="1">
    <citation type="submission" date="2019-01" db="EMBL/GenBank/DDBJ databases">
        <title>Complete genome of a denitifying bacterium Halomons sp. BC-M4-5.</title>
        <authorList>
            <person name="Wang L."/>
            <person name="Shao Z."/>
        </authorList>
    </citation>
    <scope>NUCLEOTIDE SEQUENCE [LARGE SCALE GENOMIC DNA]</scope>
    <source>
        <strain evidence="2 3">BC-M4-5</strain>
    </source>
</reference>
<dbReference type="AlphaFoldDB" id="A0A6I6SRI0"/>
<dbReference type="KEGG" id="htx:EKK97_11855"/>
<accession>A0A6I6SRI0</accession>
<keyword evidence="2" id="KW-0808">Transferase</keyword>
<evidence type="ECO:0000259" key="1">
    <source>
        <dbReference type="Pfam" id="PF06094"/>
    </source>
</evidence>
<dbReference type="CDD" id="cd06661">
    <property type="entry name" value="GGCT_like"/>
    <property type="match status" value="1"/>
</dbReference>
<keyword evidence="3" id="KW-1185">Reference proteome</keyword>
<sequence length="149" mass="16887">MRLSHVVLAASAALLAIVGWLWLTMLSPLTYDRPDHLPEIDEGEHAVFVYGTLRFAPVRWVVMGRAGETEAAVLEGFRREGLDLAEAPDERVQGEIVVVDADELERLDRYERLGIRYQRVPMRLADGRVAWVYRRLNEITQASESPATD</sequence>
<dbReference type="GO" id="GO:0016740">
    <property type="term" value="F:transferase activity"/>
    <property type="evidence" value="ECO:0007669"/>
    <property type="project" value="UniProtKB-KW"/>
</dbReference>
<dbReference type="EMBL" id="CP035042">
    <property type="protein sequence ID" value="QHC50145.1"/>
    <property type="molecule type" value="Genomic_DNA"/>
</dbReference>
<dbReference type="OrthoDB" id="7852375at2"/>
<dbReference type="InterPro" id="IPR036568">
    <property type="entry name" value="GGCT-like_sf"/>
</dbReference>
<name>A0A6I6SRI0_9GAMM</name>
<proteinExistence type="predicted"/>
<dbReference type="Proteomes" id="UP000464013">
    <property type="component" value="Chromosome"/>
</dbReference>
<dbReference type="SUPFAM" id="SSF110857">
    <property type="entry name" value="Gamma-glutamyl cyclotransferase-like"/>
    <property type="match status" value="1"/>
</dbReference>
<dbReference type="InterPro" id="IPR009288">
    <property type="entry name" value="AIG2-like_dom"/>
</dbReference>